<gene>
    <name evidence="1" type="ORF">CMMCAS07_11330</name>
</gene>
<proteinExistence type="predicted"/>
<name>A0A251XIH6_CLAMM</name>
<keyword evidence="2" id="KW-1185">Reference proteome</keyword>
<evidence type="ECO:0000313" key="2">
    <source>
        <dbReference type="Proteomes" id="UP000195062"/>
    </source>
</evidence>
<comment type="caution">
    <text evidence="1">The sequence shown here is derived from an EMBL/GenBank/DDBJ whole genome shotgun (WGS) entry which is preliminary data.</text>
</comment>
<protein>
    <submittedName>
        <fullName evidence="1">Uncharacterized protein</fullName>
    </submittedName>
</protein>
<reference evidence="1 2" key="1">
    <citation type="submission" date="2016-08" db="EMBL/GenBank/DDBJ databases">
        <title>Genome sequence of Clavibacter michiganensis subsp. michiganensis strain CASJ007.</title>
        <authorList>
            <person name="Thapa S.P."/>
            <person name="Coaker G."/>
        </authorList>
    </citation>
    <scope>NUCLEOTIDE SEQUENCE [LARGE SCALE GENOMIC DNA]</scope>
    <source>
        <strain evidence="1">CASJ007</strain>
    </source>
</reference>
<accession>A0A251XIH6</accession>
<organism evidence="1 2">
    <name type="scientific">Clavibacter michiganensis subsp. michiganensis</name>
    <dbReference type="NCBI Taxonomy" id="33013"/>
    <lineage>
        <taxon>Bacteria</taxon>
        <taxon>Bacillati</taxon>
        <taxon>Actinomycetota</taxon>
        <taxon>Actinomycetes</taxon>
        <taxon>Micrococcales</taxon>
        <taxon>Microbacteriaceae</taxon>
        <taxon>Clavibacter</taxon>
    </lineage>
</organism>
<dbReference type="AlphaFoldDB" id="A0A251XIH6"/>
<dbReference type="Proteomes" id="UP000195062">
    <property type="component" value="Unassembled WGS sequence"/>
</dbReference>
<dbReference type="EMBL" id="MDHH01000002">
    <property type="protein sequence ID" value="OUE02602.1"/>
    <property type="molecule type" value="Genomic_DNA"/>
</dbReference>
<evidence type="ECO:0000313" key="1">
    <source>
        <dbReference type="EMBL" id="OUE02602.1"/>
    </source>
</evidence>
<sequence length="56" mass="6114">MVPSSERKEGDALATMPSACALRARFCGDDSRSTSSVSDWWVRSSSFCCCCSDWIA</sequence>